<dbReference type="InterPro" id="IPR023214">
    <property type="entry name" value="HAD_sf"/>
</dbReference>
<accession>A0ABS7DR58</accession>
<dbReference type="InterPro" id="IPR006439">
    <property type="entry name" value="HAD-SF_hydro_IA"/>
</dbReference>
<dbReference type="RefSeq" id="WP_219966205.1">
    <property type="nucleotide sequence ID" value="NZ_JAGFNZ010000006.1"/>
</dbReference>
<dbReference type="NCBIfam" id="TIGR01509">
    <property type="entry name" value="HAD-SF-IA-v3"/>
    <property type="match status" value="1"/>
</dbReference>
<dbReference type="PANTHER" id="PTHR43611:SF3">
    <property type="entry name" value="FLAVIN MONONUCLEOTIDE HYDROLASE 1, CHLOROPLATIC"/>
    <property type="match status" value="1"/>
</dbReference>
<protein>
    <submittedName>
        <fullName evidence="1">HAD family phosphatase</fullName>
    </submittedName>
</protein>
<evidence type="ECO:0000313" key="1">
    <source>
        <dbReference type="EMBL" id="MBW7573793.1"/>
    </source>
</evidence>
<dbReference type="CDD" id="cd02603">
    <property type="entry name" value="HAD_sEH-N_like"/>
    <property type="match status" value="1"/>
</dbReference>
<comment type="caution">
    <text evidence="1">The sequence shown here is derived from an EMBL/GenBank/DDBJ whole genome shotgun (WGS) entry which is preliminary data.</text>
</comment>
<dbReference type="EMBL" id="JAGFNZ010000006">
    <property type="protein sequence ID" value="MBW7573793.1"/>
    <property type="molecule type" value="Genomic_DNA"/>
</dbReference>
<evidence type="ECO:0000313" key="2">
    <source>
        <dbReference type="Proteomes" id="UP000719942"/>
    </source>
</evidence>
<keyword evidence="2" id="KW-1185">Reference proteome</keyword>
<dbReference type="InterPro" id="IPR023198">
    <property type="entry name" value="PGP-like_dom2"/>
</dbReference>
<dbReference type="Gene3D" id="1.10.150.240">
    <property type="entry name" value="Putative phosphatase, domain 2"/>
    <property type="match status" value="1"/>
</dbReference>
<dbReference type="PANTHER" id="PTHR43611">
    <property type="entry name" value="ALPHA-D-GLUCOSE 1-PHOSPHATE PHOSPHATASE"/>
    <property type="match status" value="1"/>
</dbReference>
<dbReference type="SFLD" id="SFLDS00003">
    <property type="entry name" value="Haloacid_Dehalogenase"/>
    <property type="match status" value="1"/>
</dbReference>
<gene>
    <name evidence="1" type="ORF">J5W02_13335</name>
</gene>
<dbReference type="Gene3D" id="3.40.50.1000">
    <property type="entry name" value="HAD superfamily/HAD-like"/>
    <property type="match status" value="1"/>
</dbReference>
<dbReference type="SUPFAM" id="SSF56784">
    <property type="entry name" value="HAD-like"/>
    <property type="match status" value="1"/>
</dbReference>
<organism evidence="1 2">
    <name type="scientific">Caproiciproducens faecalis</name>
    <dbReference type="NCBI Taxonomy" id="2820301"/>
    <lineage>
        <taxon>Bacteria</taxon>
        <taxon>Bacillati</taxon>
        <taxon>Bacillota</taxon>
        <taxon>Clostridia</taxon>
        <taxon>Eubacteriales</taxon>
        <taxon>Acutalibacteraceae</taxon>
        <taxon>Caproiciproducens</taxon>
    </lineage>
</organism>
<sequence length="208" mass="24114">MIKNIVFDMGQVLVDFNPDFFISHYAKDPEDIRRIRSAVFETSRWTEIDRGTITEEDLIEPACSVLPERLHAAATELLLHWMDHMQTMDNILPLVRELKENGYPLYLLSNAGKRIHSFTPKITALQYFSGIFFSADVHYIKPDEEIYLKFFEKFSLNPRECYFIDDRAANVEAGQKLGMEGHCYEGDPDVLRTALQENGIFLLDKMIV</sequence>
<reference evidence="1 2" key="1">
    <citation type="submission" date="2021-03" db="EMBL/GenBank/DDBJ databases">
        <title>Caproiciproducens sp. nov. isolated from feces of cow.</title>
        <authorList>
            <person name="Choi J.-Y."/>
        </authorList>
    </citation>
    <scope>NUCLEOTIDE SEQUENCE [LARGE SCALE GENOMIC DNA]</scope>
    <source>
        <strain evidence="1 2">AGMB10547</strain>
    </source>
</reference>
<dbReference type="InterPro" id="IPR036412">
    <property type="entry name" value="HAD-like_sf"/>
</dbReference>
<dbReference type="Pfam" id="PF00702">
    <property type="entry name" value="Hydrolase"/>
    <property type="match status" value="1"/>
</dbReference>
<proteinExistence type="predicted"/>
<dbReference type="SFLD" id="SFLDG01129">
    <property type="entry name" value="C1.5:_HAD__Beta-PGM__Phosphata"/>
    <property type="match status" value="1"/>
</dbReference>
<name>A0ABS7DR58_9FIRM</name>
<dbReference type="Proteomes" id="UP000719942">
    <property type="component" value="Unassembled WGS sequence"/>
</dbReference>